<dbReference type="InterPro" id="IPR036388">
    <property type="entry name" value="WH-like_DNA-bd_sf"/>
</dbReference>
<dbReference type="RefSeq" id="WP_052096257.1">
    <property type="nucleotide sequence ID" value="NZ_CP035284.1"/>
</dbReference>
<dbReference type="InterPro" id="IPR036390">
    <property type="entry name" value="WH_DNA-bd_sf"/>
</dbReference>
<evidence type="ECO:0000256" key="3">
    <source>
        <dbReference type="ARBA" id="ARBA00023125"/>
    </source>
</evidence>
<dbReference type="InterPro" id="IPR000847">
    <property type="entry name" value="LysR_HTH_N"/>
</dbReference>
<dbReference type="AlphaFoldDB" id="A0AAQ0KJJ1"/>
<dbReference type="GO" id="GO:0006351">
    <property type="term" value="P:DNA-templated transcription"/>
    <property type="evidence" value="ECO:0007669"/>
    <property type="project" value="TreeGrafter"/>
</dbReference>
<dbReference type="PANTHER" id="PTHR30537:SF3">
    <property type="entry name" value="TRANSCRIPTIONAL REGULATORY PROTEIN"/>
    <property type="match status" value="1"/>
</dbReference>
<evidence type="ECO:0000259" key="5">
    <source>
        <dbReference type="PROSITE" id="PS50931"/>
    </source>
</evidence>
<keyword evidence="4" id="KW-0804">Transcription</keyword>
<dbReference type="SUPFAM" id="SSF46785">
    <property type="entry name" value="Winged helix' DNA-binding domain"/>
    <property type="match status" value="1"/>
</dbReference>
<accession>A0AAQ0KJJ1</accession>
<dbReference type="GO" id="GO:0043565">
    <property type="term" value="F:sequence-specific DNA binding"/>
    <property type="evidence" value="ECO:0007669"/>
    <property type="project" value="TreeGrafter"/>
</dbReference>
<dbReference type="Pfam" id="PF00126">
    <property type="entry name" value="HTH_1"/>
    <property type="match status" value="1"/>
</dbReference>
<keyword evidence="2" id="KW-0805">Transcription regulation</keyword>
<dbReference type="Gene3D" id="1.10.10.10">
    <property type="entry name" value="Winged helix-like DNA-binding domain superfamily/Winged helix DNA-binding domain"/>
    <property type="match status" value="1"/>
</dbReference>
<name>A0AAQ0KJJ1_PARVE</name>
<feature type="domain" description="HTH lysR-type" evidence="5">
    <location>
        <begin position="12"/>
        <end position="69"/>
    </location>
</feature>
<dbReference type="PROSITE" id="PS50931">
    <property type="entry name" value="HTH_LYSR"/>
    <property type="match status" value="1"/>
</dbReference>
<proteinExistence type="inferred from homology"/>
<gene>
    <name evidence="6" type="ORF">ATH84_10637</name>
</gene>
<evidence type="ECO:0000256" key="2">
    <source>
        <dbReference type="ARBA" id="ARBA00023015"/>
    </source>
</evidence>
<protein>
    <submittedName>
        <fullName evidence="6">DNA-binding transcriptional LysR family regulator</fullName>
    </submittedName>
</protein>
<comment type="similarity">
    <text evidence="1">Belongs to the LysR transcriptional regulatory family.</text>
</comment>
<dbReference type="InterPro" id="IPR005119">
    <property type="entry name" value="LysR_subst-bd"/>
</dbReference>
<evidence type="ECO:0000313" key="7">
    <source>
        <dbReference type="Proteomes" id="UP000256794"/>
    </source>
</evidence>
<comment type="caution">
    <text evidence="6">The sequence shown here is derived from an EMBL/GenBank/DDBJ whole genome shotgun (WGS) entry which is preliminary data.</text>
</comment>
<dbReference type="SUPFAM" id="SSF53850">
    <property type="entry name" value="Periplasmic binding protein-like II"/>
    <property type="match status" value="1"/>
</dbReference>
<sequence length="294" mass="32503">MPAQKTPELRAPKWDRLRTVLALGRHGTLSAAARALGVDHSTVARHLESLEQDLGARLFERAADGFRITVLGEEVMRSAERMDAEVHGLLRRAEGAAASLTGLVRMTTPPFLAAKLFAPALPAFFRRYPGLRLELLGESRNLDLYRREADVAVRLSRPREPGMVVRRIGEIRFACYAAASDPRPFEVQDYLTYDDGSGHETARRHLETMVPSERILLRSNATHTLLEAARAGSGCALLPCLAAEGDASLRELAMPQPLPAMPLWLSYHEDLRRSPRLRAAVGFMEEVVHGGTDL</sequence>
<dbReference type="PANTHER" id="PTHR30537">
    <property type="entry name" value="HTH-TYPE TRANSCRIPTIONAL REGULATOR"/>
    <property type="match status" value="1"/>
</dbReference>
<dbReference type="InterPro" id="IPR058163">
    <property type="entry name" value="LysR-type_TF_proteobact-type"/>
</dbReference>
<keyword evidence="3 6" id="KW-0238">DNA-binding</keyword>
<evidence type="ECO:0000256" key="4">
    <source>
        <dbReference type="ARBA" id="ARBA00023163"/>
    </source>
</evidence>
<dbReference type="EMBL" id="QUMX01000063">
    <property type="protein sequence ID" value="REG28343.1"/>
    <property type="molecule type" value="Genomic_DNA"/>
</dbReference>
<evidence type="ECO:0000256" key="1">
    <source>
        <dbReference type="ARBA" id="ARBA00009437"/>
    </source>
</evidence>
<dbReference type="GO" id="GO:0003700">
    <property type="term" value="F:DNA-binding transcription factor activity"/>
    <property type="evidence" value="ECO:0007669"/>
    <property type="project" value="InterPro"/>
</dbReference>
<keyword evidence="7" id="KW-1185">Reference proteome</keyword>
<reference evidence="6 7" key="1">
    <citation type="submission" date="2018-08" db="EMBL/GenBank/DDBJ databases">
        <title>Genomic Encyclopedia of Archaeal and Bacterial Type Strains, Phase II (KMG-II): from individual species to whole genera.</title>
        <authorList>
            <person name="Goeker M."/>
        </authorList>
    </citation>
    <scope>NUCLEOTIDE SEQUENCE [LARGE SCALE GENOMIC DNA]</scope>
    <source>
        <strain evidence="6 7">DSM 582</strain>
    </source>
</reference>
<dbReference type="Pfam" id="PF03466">
    <property type="entry name" value="LysR_substrate"/>
    <property type="match status" value="1"/>
</dbReference>
<dbReference type="Gene3D" id="3.40.190.290">
    <property type="match status" value="1"/>
</dbReference>
<evidence type="ECO:0000313" key="6">
    <source>
        <dbReference type="EMBL" id="REG28343.1"/>
    </source>
</evidence>
<dbReference type="Proteomes" id="UP000256794">
    <property type="component" value="Unassembled WGS sequence"/>
</dbReference>
<organism evidence="6 7">
    <name type="scientific">Paracoccus versutus</name>
    <name type="common">Thiobacillus versutus</name>
    <dbReference type="NCBI Taxonomy" id="34007"/>
    <lineage>
        <taxon>Bacteria</taxon>
        <taxon>Pseudomonadati</taxon>
        <taxon>Pseudomonadota</taxon>
        <taxon>Alphaproteobacteria</taxon>
        <taxon>Rhodobacterales</taxon>
        <taxon>Paracoccaceae</taxon>
        <taxon>Paracoccus</taxon>
    </lineage>
</organism>